<dbReference type="InterPro" id="IPR005227">
    <property type="entry name" value="YqgF"/>
</dbReference>
<dbReference type="NCBIfam" id="TIGR00250">
    <property type="entry name" value="RNAse_H_YqgF"/>
    <property type="match status" value="1"/>
</dbReference>
<evidence type="ECO:0000256" key="3">
    <source>
        <dbReference type="ARBA" id="ARBA00022722"/>
    </source>
</evidence>
<accession>A0A1G1Y321</accession>
<evidence type="ECO:0000313" key="8">
    <source>
        <dbReference type="Proteomes" id="UP000178240"/>
    </source>
</evidence>
<dbReference type="Pfam" id="PF03652">
    <property type="entry name" value="RuvX"/>
    <property type="match status" value="1"/>
</dbReference>
<organism evidence="7 8">
    <name type="scientific">Candidatus Buchananbacteria bacterium RIFCSPHIGHO2_01_FULL_44_11</name>
    <dbReference type="NCBI Taxonomy" id="1797535"/>
    <lineage>
        <taxon>Bacteria</taxon>
        <taxon>Candidatus Buchananiibacteriota</taxon>
    </lineage>
</organism>
<dbReference type="Proteomes" id="UP000178240">
    <property type="component" value="Unassembled WGS sequence"/>
</dbReference>
<protein>
    <recommendedName>
        <fullName evidence="5">Putative pre-16S rRNA nuclease</fullName>
        <ecNumber evidence="5">3.1.-.-</ecNumber>
    </recommendedName>
</protein>
<dbReference type="GO" id="GO:0004518">
    <property type="term" value="F:nuclease activity"/>
    <property type="evidence" value="ECO:0007669"/>
    <property type="project" value="UniProtKB-KW"/>
</dbReference>
<dbReference type="STRING" id="1797535.A2744_01125"/>
<keyword evidence="4 5" id="KW-0378">Hydrolase</keyword>
<dbReference type="InterPro" id="IPR012337">
    <property type="entry name" value="RNaseH-like_sf"/>
</dbReference>
<keyword evidence="1 5" id="KW-0963">Cytoplasm</keyword>
<evidence type="ECO:0000256" key="4">
    <source>
        <dbReference type="ARBA" id="ARBA00022801"/>
    </source>
</evidence>
<name>A0A1G1Y321_9BACT</name>
<evidence type="ECO:0000256" key="1">
    <source>
        <dbReference type="ARBA" id="ARBA00022490"/>
    </source>
</evidence>
<dbReference type="InterPro" id="IPR006641">
    <property type="entry name" value="YqgF/RNaseH-like_dom"/>
</dbReference>
<evidence type="ECO:0000256" key="5">
    <source>
        <dbReference type="HAMAP-Rule" id="MF_00651"/>
    </source>
</evidence>
<evidence type="ECO:0000256" key="2">
    <source>
        <dbReference type="ARBA" id="ARBA00022517"/>
    </source>
</evidence>
<dbReference type="EMBL" id="MHIE01000001">
    <property type="protein sequence ID" value="OGY46743.1"/>
    <property type="molecule type" value="Genomic_DNA"/>
</dbReference>
<dbReference type="PANTHER" id="PTHR33317">
    <property type="entry name" value="POLYNUCLEOTIDYL TRANSFERASE, RIBONUCLEASE H-LIKE SUPERFAMILY PROTEIN"/>
    <property type="match status" value="1"/>
</dbReference>
<dbReference type="SMART" id="SM00732">
    <property type="entry name" value="YqgFc"/>
    <property type="match status" value="1"/>
</dbReference>
<comment type="similarity">
    <text evidence="5">Belongs to the YqgF HJR family.</text>
</comment>
<dbReference type="GO" id="GO:0005829">
    <property type="term" value="C:cytosol"/>
    <property type="evidence" value="ECO:0007669"/>
    <property type="project" value="TreeGrafter"/>
</dbReference>
<comment type="function">
    <text evidence="5">Could be a nuclease involved in processing of the 5'-end of pre-16S rRNA.</text>
</comment>
<gene>
    <name evidence="7" type="ORF">A2744_01125</name>
</gene>
<dbReference type="Gene3D" id="3.30.420.140">
    <property type="entry name" value="YqgF/RNase H-like domain"/>
    <property type="match status" value="1"/>
</dbReference>
<keyword evidence="2 5" id="KW-0690">Ribosome biogenesis</keyword>
<dbReference type="GO" id="GO:0016788">
    <property type="term" value="F:hydrolase activity, acting on ester bonds"/>
    <property type="evidence" value="ECO:0007669"/>
    <property type="project" value="UniProtKB-UniRule"/>
</dbReference>
<keyword evidence="3 5" id="KW-0540">Nuclease</keyword>
<dbReference type="InterPro" id="IPR037027">
    <property type="entry name" value="YqgF/RNaseH-like_dom_sf"/>
</dbReference>
<reference evidence="7 8" key="1">
    <citation type="journal article" date="2016" name="Nat. Commun.">
        <title>Thousands of microbial genomes shed light on interconnected biogeochemical processes in an aquifer system.</title>
        <authorList>
            <person name="Anantharaman K."/>
            <person name="Brown C.T."/>
            <person name="Hug L.A."/>
            <person name="Sharon I."/>
            <person name="Castelle C.J."/>
            <person name="Probst A.J."/>
            <person name="Thomas B.C."/>
            <person name="Singh A."/>
            <person name="Wilkins M.J."/>
            <person name="Karaoz U."/>
            <person name="Brodie E.L."/>
            <person name="Williams K.H."/>
            <person name="Hubbard S.S."/>
            <person name="Banfield J.F."/>
        </authorList>
    </citation>
    <scope>NUCLEOTIDE SEQUENCE [LARGE SCALE GENOMIC DNA]</scope>
</reference>
<feature type="domain" description="YqgF/RNase H-like" evidence="6">
    <location>
        <begin position="1"/>
        <end position="111"/>
    </location>
</feature>
<dbReference type="CDD" id="cd16964">
    <property type="entry name" value="YqgF"/>
    <property type="match status" value="1"/>
</dbReference>
<dbReference type="AlphaFoldDB" id="A0A1G1Y321"/>
<dbReference type="EC" id="3.1.-.-" evidence="5"/>
<dbReference type="PANTHER" id="PTHR33317:SF4">
    <property type="entry name" value="POLYNUCLEOTIDYL TRANSFERASE, RIBONUCLEASE H-LIKE SUPERFAMILY PROTEIN"/>
    <property type="match status" value="1"/>
</dbReference>
<dbReference type="GO" id="GO:0000967">
    <property type="term" value="P:rRNA 5'-end processing"/>
    <property type="evidence" value="ECO:0007669"/>
    <property type="project" value="UniProtKB-UniRule"/>
</dbReference>
<dbReference type="HAMAP" id="MF_00651">
    <property type="entry name" value="Nuclease_YqgF"/>
    <property type="match status" value="1"/>
</dbReference>
<sequence length="143" mass="15825">MSILGIDYGAKKIGLAKSDQFKKLAVPLGTVFNNSKSEVLAKLKNICQQENIDEIVVGVPVSLSTGNSGLLREIDFKNQQVKEVLAFIDWLKTNFSLPIGMEDERLSTKMANRLEKDLVKKNGGDDPIAAMLVLQSYLDRNNN</sequence>
<comment type="caution">
    <text evidence="7">The sequence shown here is derived from an EMBL/GenBank/DDBJ whole genome shotgun (WGS) entry which is preliminary data.</text>
</comment>
<evidence type="ECO:0000259" key="6">
    <source>
        <dbReference type="SMART" id="SM00732"/>
    </source>
</evidence>
<comment type="subcellular location">
    <subcellularLocation>
        <location evidence="5">Cytoplasm</location>
    </subcellularLocation>
</comment>
<evidence type="ECO:0000313" key="7">
    <source>
        <dbReference type="EMBL" id="OGY46743.1"/>
    </source>
</evidence>
<dbReference type="SUPFAM" id="SSF53098">
    <property type="entry name" value="Ribonuclease H-like"/>
    <property type="match status" value="1"/>
</dbReference>
<proteinExistence type="inferred from homology"/>